<dbReference type="RefSeq" id="WP_091787933.1">
    <property type="nucleotide sequence ID" value="NZ_LT629711.1"/>
</dbReference>
<dbReference type="Proteomes" id="UP000199077">
    <property type="component" value="Chromosome I"/>
</dbReference>
<evidence type="ECO:0000313" key="3">
    <source>
        <dbReference type="Proteomes" id="UP000199077"/>
    </source>
</evidence>
<dbReference type="AlphaFoldDB" id="A0A1H0UGT9"/>
<sequence>MASRSPLRPCALVVATALALPLAACGGPDRLEGTVVAVDDTGQKDRPLGGGWVAVLEDDSLTDFLGQSGIDVPGSADLPYAAGRVLHDDVTSAGGVLAPIDDKGRFTLTATGRRTLCRLVEAPQVDLLKGCATITVPATGRLELGTGEGGLTATLDD</sequence>
<dbReference type="EMBL" id="LT629711">
    <property type="protein sequence ID" value="SDP65361.1"/>
    <property type="molecule type" value="Genomic_DNA"/>
</dbReference>
<feature type="chain" id="PRO_5009252126" evidence="1">
    <location>
        <begin position="27"/>
        <end position="157"/>
    </location>
</feature>
<feature type="signal peptide" evidence="1">
    <location>
        <begin position="1"/>
        <end position="26"/>
    </location>
</feature>
<keyword evidence="3" id="KW-1185">Reference proteome</keyword>
<dbReference type="OrthoDB" id="4871460at2"/>
<evidence type="ECO:0000256" key="1">
    <source>
        <dbReference type="SAM" id="SignalP"/>
    </source>
</evidence>
<accession>A0A1H0UGT9</accession>
<keyword evidence="1" id="KW-0732">Signal</keyword>
<proteinExistence type="predicted"/>
<organism evidence="2 3">
    <name type="scientific">Pedococcus dokdonensis</name>
    <dbReference type="NCBI Taxonomy" id="443156"/>
    <lineage>
        <taxon>Bacteria</taxon>
        <taxon>Bacillati</taxon>
        <taxon>Actinomycetota</taxon>
        <taxon>Actinomycetes</taxon>
        <taxon>Micrococcales</taxon>
        <taxon>Intrasporangiaceae</taxon>
        <taxon>Pedococcus</taxon>
    </lineage>
</organism>
<protein>
    <submittedName>
        <fullName evidence="2">Uncharacterized protein</fullName>
    </submittedName>
</protein>
<evidence type="ECO:0000313" key="2">
    <source>
        <dbReference type="EMBL" id="SDP65361.1"/>
    </source>
</evidence>
<name>A0A1H0UGT9_9MICO</name>
<gene>
    <name evidence="2" type="ORF">SAMN04489867_3316</name>
</gene>
<reference evidence="3" key="1">
    <citation type="submission" date="2016-10" db="EMBL/GenBank/DDBJ databases">
        <authorList>
            <person name="Varghese N."/>
            <person name="Submissions S."/>
        </authorList>
    </citation>
    <scope>NUCLEOTIDE SEQUENCE [LARGE SCALE GENOMIC DNA]</scope>
    <source>
        <strain evidence="3">DSM 22329</strain>
    </source>
</reference>